<dbReference type="AlphaFoldDB" id="A0AAV7VEL5"/>
<accession>A0AAV7VEL5</accession>
<gene>
    <name evidence="2" type="ORF">NDU88_003902</name>
</gene>
<comment type="caution">
    <text evidence="2">The sequence shown here is derived from an EMBL/GenBank/DDBJ whole genome shotgun (WGS) entry which is preliminary data.</text>
</comment>
<protein>
    <submittedName>
        <fullName evidence="2">Uncharacterized protein</fullName>
    </submittedName>
</protein>
<sequence length="106" mass="11323">MAATPAAVRTAAVRTAAVRTATAGAHRHWLLRPIGFNVNQCCFAPRSSTAYRHGVPRQRSDLTSHCHTSQAPSAGIFEEKDESSCVPTAGGPVDNGRTTYHTYITA</sequence>
<name>A0AAV7VEL5_PLEWA</name>
<evidence type="ECO:0000313" key="2">
    <source>
        <dbReference type="EMBL" id="KAJ1200074.1"/>
    </source>
</evidence>
<evidence type="ECO:0000256" key="1">
    <source>
        <dbReference type="SAM" id="MobiDB-lite"/>
    </source>
</evidence>
<proteinExistence type="predicted"/>
<dbReference type="Proteomes" id="UP001066276">
    <property type="component" value="Chromosome 2_1"/>
</dbReference>
<organism evidence="2 3">
    <name type="scientific">Pleurodeles waltl</name>
    <name type="common">Iberian ribbed newt</name>
    <dbReference type="NCBI Taxonomy" id="8319"/>
    <lineage>
        <taxon>Eukaryota</taxon>
        <taxon>Metazoa</taxon>
        <taxon>Chordata</taxon>
        <taxon>Craniata</taxon>
        <taxon>Vertebrata</taxon>
        <taxon>Euteleostomi</taxon>
        <taxon>Amphibia</taxon>
        <taxon>Batrachia</taxon>
        <taxon>Caudata</taxon>
        <taxon>Salamandroidea</taxon>
        <taxon>Salamandridae</taxon>
        <taxon>Pleurodelinae</taxon>
        <taxon>Pleurodeles</taxon>
    </lineage>
</organism>
<keyword evidence="3" id="KW-1185">Reference proteome</keyword>
<evidence type="ECO:0000313" key="3">
    <source>
        <dbReference type="Proteomes" id="UP001066276"/>
    </source>
</evidence>
<feature type="region of interest" description="Disordered" evidence="1">
    <location>
        <begin position="57"/>
        <end position="92"/>
    </location>
</feature>
<dbReference type="EMBL" id="JANPWB010000003">
    <property type="protein sequence ID" value="KAJ1200074.1"/>
    <property type="molecule type" value="Genomic_DNA"/>
</dbReference>
<reference evidence="2" key="1">
    <citation type="journal article" date="2022" name="bioRxiv">
        <title>Sequencing and chromosome-scale assembly of the giantPleurodeles waltlgenome.</title>
        <authorList>
            <person name="Brown T."/>
            <person name="Elewa A."/>
            <person name="Iarovenko S."/>
            <person name="Subramanian E."/>
            <person name="Araus A.J."/>
            <person name="Petzold A."/>
            <person name="Susuki M."/>
            <person name="Suzuki K.-i.T."/>
            <person name="Hayashi T."/>
            <person name="Toyoda A."/>
            <person name="Oliveira C."/>
            <person name="Osipova E."/>
            <person name="Leigh N.D."/>
            <person name="Simon A."/>
            <person name="Yun M.H."/>
        </authorList>
    </citation>
    <scope>NUCLEOTIDE SEQUENCE</scope>
    <source>
        <strain evidence="2">20211129_DDA</strain>
        <tissue evidence="2">Liver</tissue>
    </source>
</reference>